<keyword evidence="2" id="KW-1185">Reference proteome</keyword>
<dbReference type="VEuPathDB" id="TrichDB:TVAGG3_0520750"/>
<gene>
    <name evidence="1" type="ORF">TVAG_058770</name>
</gene>
<sequence>MSVQSIHPNKFGELRENFKYYIDAYNALYQLKTENEEELNKIYKMINTELIDSKK</sequence>
<reference evidence="1" key="1">
    <citation type="submission" date="2006-10" db="EMBL/GenBank/DDBJ databases">
        <authorList>
            <person name="Amadeo P."/>
            <person name="Zhao Q."/>
            <person name="Wortman J."/>
            <person name="Fraser-Liggett C."/>
            <person name="Carlton J."/>
        </authorList>
    </citation>
    <scope>NUCLEOTIDE SEQUENCE</scope>
    <source>
        <strain evidence="1">G3</strain>
    </source>
</reference>
<dbReference type="EMBL" id="DS113838">
    <property type="protein sequence ID" value="EAX94787.1"/>
    <property type="molecule type" value="Genomic_DNA"/>
</dbReference>
<name>A2FJZ1_TRIV3</name>
<dbReference type="KEGG" id="tva:4752530"/>
<dbReference type="RefSeq" id="XP_001307717.1">
    <property type="nucleotide sequence ID" value="XM_001307716.1"/>
</dbReference>
<dbReference type="Proteomes" id="UP000001542">
    <property type="component" value="Unassembled WGS sequence"/>
</dbReference>
<organism evidence="1 2">
    <name type="scientific">Trichomonas vaginalis (strain ATCC PRA-98 / G3)</name>
    <dbReference type="NCBI Taxonomy" id="412133"/>
    <lineage>
        <taxon>Eukaryota</taxon>
        <taxon>Metamonada</taxon>
        <taxon>Parabasalia</taxon>
        <taxon>Trichomonadida</taxon>
        <taxon>Trichomonadidae</taxon>
        <taxon>Trichomonas</taxon>
    </lineage>
</organism>
<protein>
    <submittedName>
        <fullName evidence="1">Uncharacterized protein</fullName>
    </submittedName>
</protein>
<reference evidence="1" key="2">
    <citation type="journal article" date="2007" name="Science">
        <title>Draft genome sequence of the sexually transmitted pathogen Trichomonas vaginalis.</title>
        <authorList>
            <person name="Carlton J.M."/>
            <person name="Hirt R.P."/>
            <person name="Silva J.C."/>
            <person name="Delcher A.L."/>
            <person name="Schatz M."/>
            <person name="Zhao Q."/>
            <person name="Wortman J.R."/>
            <person name="Bidwell S.L."/>
            <person name="Alsmark U.C.M."/>
            <person name="Besteiro S."/>
            <person name="Sicheritz-Ponten T."/>
            <person name="Noel C.J."/>
            <person name="Dacks J.B."/>
            <person name="Foster P.G."/>
            <person name="Simillion C."/>
            <person name="Van de Peer Y."/>
            <person name="Miranda-Saavedra D."/>
            <person name="Barton G.J."/>
            <person name="Westrop G.D."/>
            <person name="Mueller S."/>
            <person name="Dessi D."/>
            <person name="Fiori P.L."/>
            <person name="Ren Q."/>
            <person name="Paulsen I."/>
            <person name="Zhang H."/>
            <person name="Bastida-Corcuera F.D."/>
            <person name="Simoes-Barbosa A."/>
            <person name="Brown M.T."/>
            <person name="Hayes R.D."/>
            <person name="Mukherjee M."/>
            <person name="Okumura C.Y."/>
            <person name="Schneider R."/>
            <person name="Smith A.J."/>
            <person name="Vanacova S."/>
            <person name="Villalvazo M."/>
            <person name="Haas B.J."/>
            <person name="Pertea M."/>
            <person name="Feldblyum T.V."/>
            <person name="Utterback T.R."/>
            <person name="Shu C.L."/>
            <person name="Osoegawa K."/>
            <person name="de Jong P.J."/>
            <person name="Hrdy I."/>
            <person name="Horvathova L."/>
            <person name="Zubacova Z."/>
            <person name="Dolezal P."/>
            <person name="Malik S.B."/>
            <person name="Logsdon J.M. Jr."/>
            <person name="Henze K."/>
            <person name="Gupta A."/>
            <person name="Wang C.C."/>
            <person name="Dunne R.L."/>
            <person name="Upcroft J.A."/>
            <person name="Upcroft P."/>
            <person name="White O."/>
            <person name="Salzberg S.L."/>
            <person name="Tang P."/>
            <person name="Chiu C.-H."/>
            <person name="Lee Y.-S."/>
            <person name="Embley T.M."/>
            <person name="Coombs G.H."/>
            <person name="Mottram J.C."/>
            <person name="Tachezy J."/>
            <person name="Fraser-Liggett C.M."/>
            <person name="Johnson P.J."/>
        </authorList>
    </citation>
    <scope>NUCLEOTIDE SEQUENCE [LARGE SCALE GENOMIC DNA]</scope>
    <source>
        <strain evidence="1">G3</strain>
    </source>
</reference>
<evidence type="ECO:0000313" key="1">
    <source>
        <dbReference type="EMBL" id="EAX94787.1"/>
    </source>
</evidence>
<dbReference type="AlphaFoldDB" id="A2FJZ1"/>
<evidence type="ECO:0000313" key="2">
    <source>
        <dbReference type="Proteomes" id="UP000001542"/>
    </source>
</evidence>
<dbReference type="InParanoid" id="A2FJZ1"/>
<accession>A2FJZ1</accession>
<proteinExistence type="predicted"/>